<keyword evidence="2" id="KW-1185">Reference proteome</keyword>
<gene>
    <name evidence="1" type="ORF">RHGRI_018624</name>
</gene>
<dbReference type="AlphaFoldDB" id="A0AAV6K294"/>
<protein>
    <submittedName>
        <fullName evidence="1">Uncharacterized protein</fullName>
    </submittedName>
</protein>
<evidence type="ECO:0000313" key="2">
    <source>
        <dbReference type="Proteomes" id="UP000823749"/>
    </source>
</evidence>
<proteinExistence type="predicted"/>
<organism evidence="1 2">
    <name type="scientific">Rhododendron griersonianum</name>
    <dbReference type="NCBI Taxonomy" id="479676"/>
    <lineage>
        <taxon>Eukaryota</taxon>
        <taxon>Viridiplantae</taxon>
        <taxon>Streptophyta</taxon>
        <taxon>Embryophyta</taxon>
        <taxon>Tracheophyta</taxon>
        <taxon>Spermatophyta</taxon>
        <taxon>Magnoliopsida</taxon>
        <taxon>eudicotyledons</taxon>
        <taxon>Gunneridae</taxon>
        <taxon>Pentapetalae</taxon>
        <taxon>asterids</taxon>
        <taxon>Ericales</taxon>
        <taxon>Ericaceae</taxon>
        <taxon>Ericoideae</taxon>
        <taxon>Rhodoreae</taxon>
        <taxon>Rhododendron</taxon>
    </lineage>
</organism>
<dbReference type="Proteomes" id="UP000823749">
    <property type="component" value="Chromosome 6"/>
</dbReference>
<name>A0AAV6K294_9ERIC</name>
<reference evidence="1 2" key="1">
    <citation type="submission" date="2020-08" db="EMBL/GenBank/DDBJ databases">
        <title>Plant Genome Project.</title>
        <authorList>
            <person name="Zhang R.-G."/>
        </authorList>
    </citation>
    <scope>NUCLEOTIDE SEQUENCE [LARGE SCALE GENOMIC DNA]</scope>
    <source>
        <strain evidence="1">WSP0</strain>
        <tissue evidence="1">Leaf</tissue>
    </source>
</reference>
<dbReference type="EMBL" id="JACTNZ010000006">
    <property type="protein sequence ID" value="KAG5546499.1"/>
    <property type="molecule type" value="Genomic_DNA"/>
</dbReference>
<evidence type="ECO:0000313" key="1">
    <source>
        <dbReference type="EMBL" id="KAG5546499.1"/>
    </source>
</evidence>
<sequence length="82" mass="9578">MCTQDIIFHILSFWNLEQFFRTLGVALFILSTRFCCVDPLSLGRSTQGIIFHILSFWLFRWFSQAHGNALFSIGSLYHIFLS</sequence>
<comment type="caution">
    <text evidence="1">The sequence shown here is derived from an EMBL/GenBank/DDBJ whole genome shotgun (WGS) entry which is preliminary data.</text>
</comment>
<accession>A0AAV6K294</accession>